<dbReference type="OrthoDB" id="1890790at2759"/>
<evidence type="ECO:0000259" key="5">
    <source>
        <dbReference type="Pfam" id="PF01094"/>
    </source>
</evidence>
<keyword evidence="4" id="KW-0472">Membrane</keyword>
<protein>
    <recommendedName>
        <fullName evidence="5">Receptor ligand binding region domain-containing protein</fullName>
    </recommendedName>
</protein>
<comment type="subcellular location">
    <subcellularLocation>
        <location evidence="1">Membrane</location>
    </subcellularLocation>
</comment>
<dbReference type="Proteomes" id="UP000287033">
    <property type="component" value="Unassembled WGS sequence"/>
</dbReference>
<organism evidence="6 7">
    <name type="scientific">Chiloscyllium punctatum</name>
    <name type="common">Brownbanded bambooshark</name>
    <name type="synonym">Hemiscyllium punctatum</name>
    <dbReference type="NCBI Taxonomy" id="137246"/>
    <lineage>
        <taxon>Eukaryota</taxon>
        <taxon>Metazoa</taxon>
        <taxon>Chordata</taxon>
        <taxon>Craniata</taxon>
        <taxon>Vertebrata</taxon>
        <taxon>Chondrichthyes</taxon>
        <taxon>Elasmobranchii</taxon>
        <taxon>Galeomorphii</taxon>
        <taxon>Galeoidea</taxon>
        <taxon>Orectolobiformes</taxon>
        <taxon>Hemiscylliidae</taxon>
        <taxon>Chiloscyllium</taxon>
    </lineage>
</organism>
<comment type="caution">
    <text evidence="6">The sequence shown here is derived from an EMBL/GenBank/DDBJ whole genome shotgun (WGS) entry which is preliminary data.</text>
</comment>
<keyword evidence="3" id="KW-1133">Transmembrane helix</keyword>
<sequence length="375" mass="40635">MVNGAVMMRMFQKVLHGSSAPRCQGTRLALLLLGVHMLMAARSPTFTIGLVGPWRCDPVLSRALPELAAGLAIQTINWDPSVSPAYHYDYTVLDEECRTAQGLAGFARLEQHASGFVGPLNPGYCSAAGLLAKSWGKPLVSWACPDPDPGRSPPRRRESSHLAFIRPMPSAAAVLLRVLEHFGWARVAVVSSEQELWVETARALADGLRRRGLPVSLLLTAESRPQAQPEEAATHILNRIREMDGVRGRNRGVSPLFGTIYNAIYYLAKAVDSAYRGSRGVAETSNAQHTSGMEFEGFNQVLQMDKDGAVIADYVVLDTDGRGSRLEATHLVNMATGTLKYLGTTIHFPQGSVPGSDADCWFDSKEICTGGEISC</sequence>
<keyword evidence="2" id="KW-0812">Transmembrane</keyword>
<name>A0A401RF01_CHIPU</name>
<reference evidence="6 7" key="1">
    <citation type="journal article" date="2018" name="Nat. Ecol. Evol.">
        <title>Shark genomes provide insights into elasmobranch evolution and the origin of vertebrates.</title>
        <authorList>
            <person name="Hara Y"/>
            <person name="Yamaguchi K"/>
            <person name="Onimaru K"/>
            <person name="Kadota M"/>
            <person name="Koyanagi M"/>
            <person name="Keeley SD"/>
            <person name="Tatsumi K"/>
            <person name="Tanaka K"/>
            <person name="Motone F"/>
            <person name="Kageyama Y"/>
            <person name="Nozu R"/>
            <person name="Adachi N"/>
            <person name="Nishimura O"/>
            <person name="Nakagawa R"/>
            <person name="Tanegashima C"/>
            <person name="Kiyatake I"/>
            <person name="Matsumoto R"/>
            <person name="Murakumo K"/>
            <person name="Nishida K"/>
            <person name="Terakita A"/>
            <person name="Kuratani S"/>
            <person name="Sato K"/>
            <person name="Hyodo S Kuraku.S."/>
        </authorList>
    </citation>
    <scope>NUCLEOTIDE SEQUENCE [LARGE SCALE GENOMIC DNA]</scope>
</reference>
<evidence type="ECO:0000256" key="1">
    <source>
        <dbReference type="ARBA" id="ARBA00004370"/>
    </source>
</evidence>
<dbReference type="SUPFAM" id="SSF53822">
    <property type="entry name" value="Periplasmic binding protein-like I"/>
    <property type="match status" value="1"/>
</dbReference>
<keyword evidence="7" id="KW-1185">Reference proteome</keyword>
<feature type="domain" description="Receptor ligand binding region" evidence="5">
    <location>
        <begin position="253"/>
        <end position="321"/>
    </location>
</feature>
<evidence type="ECO:0000256" key="3">
    <source>
        <dbReference type="ARBA" id="ARBA00022989"/>
    </source>
</evidence>
<dbReference type="InterPro" id="IPR001828">
    <property type="entry name" value="ANF_lig-bd_rcpt"/>
</dbReference>
<evidence type="ECO:0000256" key="2">
    <source>
        <dbReference type="ARBA" id="ARBA00022692"/>
    </source>
</evidence>
<proteinExistence type="predicted"/>
<evidence type="ECO:0000313" key="7">
    <source>
        <dbReference type="Proteomes" id="UP000287033"/>
    </source>
</evidence>
<feature type="domain" description="Receptor ligand binding region" evidence="5">
    <location>
        <begin position="65"/>
        <end position="244"/>
    </location>
</feature>
<dbReference type="EMBL" id="BEZZ01002561">
    <property type="protein sequence ID" value="GCC16724.1"/>
    <property type="molecule type" value="Genomic_DNA"/>
</dbReference>
<dbReference type="Gene3D" id="3.40.50.2300">
    <property type="match status" value="2"/>
</dbReference>
<dbReference type="InterPro" id="IPR028082">
    <property type="entry name" value="Peripla_BP_I"/>
</dbReference>
<dbReference type="STRING" id="137246.A0A401RF01"/>
<dbReference type="GO" id="GO:0016020">
    <property type="term" value="C:membrane"/>
    <property type="evidence" value="ECO:0007669"/>
    <property type="project" value="UniProtKB-SubCell"/>
</dbReference>
<dbReference type="AlphaFoldDB" id="A0A401RF01"/>
<dbReference type="Pfam" id="PF01094">
    <property type="entry name" value="ANF_receptor"/>
    <property type="match status" value="2"/>
</dbReference>
<evidence type="ECO:0000313" key="6">
    <source>
        <dbReference type="EMBL" id="GCC16724.1"/>
    </source>
</evidence>
<accession>A0A401RF01</accession>
<evidence type="ECO:0000256" key="4">
    <source>
        <dbReference type="ARBA" id="ARBA00023136"/>
    </source>
</evidence>
<gene>
    <name evidence="6" type="ORF">chiPu_0020382</name>
</gene>